<dbReference type="GO" id="GO:0015020">
    <property type="term" value="F:glucuronosyltransferase activity"/>
    <property type="evidence" value="ECO:0007669"/>
    <property type="project" value="UniProtKB-EC"/>
</dbReference>
<organism evidence="6 7">
    <name type="scientific">Cardiocondyla obscurior</name>
    <dbReference type="NCBI Taxonomy" id="286306"/>
    <lineage>
        <taxon>Eukaryota</taxon>
        <taxon>Metazoa</taxon>
        <taxon>Ecdysozoa</taxon>
        <taxon>Arthropoda</taxon>
        <taxon>Hexapoda</taxon>
        <taxon>Insecta</taxon>
        <taxon>Pterygota</taxon>
        <taxon>Neoptera</taxon>
        <taxon>Endopterygota</taxon>
        <taxon>Hymenoptera</taxon>
        <taxon>Apocrita</taxon>
        <taxon>Aculeata</taxon>
        <taxon>Formicoidea</taxon>
        <taxon>Formicidae</taxon>
        <taxon>Myrmicinae</taxon>
        <taxon>Cardiocondyla</taxon>
    </lineage>
</organism>
<reference evidence="6 7" key="1">
    <citation type="submission" date="2023-03" db="EMBL/GenBank/DDBJ databases">
        <title>High recombination rates correlate with genetic variation in Cardiocondyla obscurior ants.</title>
        <authorList>
            <person name="Errbii M."/>
        </authorList>
    </citation>
    <scope>NUCLEOTIDE SEQUENCE [LARGE SCALE GENOMIC DNA]</scope>
    <source>
        <strain evidence="6">Alpha-2009</strain>
        <tissue evidence="6">Whole body</tissue>
    </source>
</reference>
<dbReference type="CDD" id="cd03784">
    <property type="entry name" value="GT1_Gtf-like"/>
    <property type="match status" value="1"/>
</dbReference>
<comment type="similarity">
    <text evidence="1 4">Belongs to the UDP-glycosyltransferase family.</text>
</comment>
<dbReference type="EC" id="2.4.1.17" evidence="5"/>
<dbReference type="InterPro" id="IPR002213">
    <property type="entry name" value="UDP_glucos_trans"/>
</dbReference>
<evidence type="ECO:0000256" key="4">
    <source>
        <dbReference type="RuleBase" id="RU003718"/>
    </source>
</evidence>
<feature type="transmembrane region" description="Helical" evidence="5">
    <location>
        <begin position="469"/>
        <end position="495"/>
    </location>
</feature>
<dbReference type="SUPFAM" id="SSF53756">
    <property type="entry name" value="UDP-Glycosyltransferase/glycogen phosphorylase"/>
    <property type="match status" value="1"/>
</dbReference>
<proteinExistence type="inferred from homology"/>
<dbReference type="Pfam" id="PF00201">
    <property type="entry name" value="UDPGT"/>
    <property type="match status" value="1"/>
</dbReference>
<evidence type="ECO:0000256" key="3">
    <source>
        <dbReference type="ARBA" id="ARBA00022679"/>
    </source>
</evidence>
<comment type="catalytic activity">
    <reaction evidence="5">
        <text>glucuronate acceptor + UDP-alpha-D-glucuronate = acceptor beta-D-glucuronoside + UDP + H(+)</text>
        <dbReference type="Rhea" id="RHEA:21032"/>
        <dbReference type="ChEBI" id="CHEBI:15378"/>
        <dbReference type="ChEBI" id="CHEBI:58052"/>
        <dbReference type="ChEBI" id="CHEBI:58223"/>
        <dbReference type="ChEBI" id="CHEBI:132367"/>
        <dbReference type="ChEBI" id="CHEBI:132368"/>
        <dbReference type="EC" id="2.4.1.17"/>
    </reaction>
</comment>
<comment type="caution">
    <text evidence="6">The sequence shown here is derived from an EMBL/GenBank/DDBJ whole genome shotgun (WGS) entry which is preliminary data.</text>
</comment>
<keyword evidence="2 4" id="KW-0328">Glycosyltransferase</keyword>
<name>A0AAW2G0K5_9HYME</name>
<dbReference type="PANTHER" id="PTHR48043:SF145">
    <property type="entry name" value="FI06409P-RELATED"/>
    <property type="match status" value="1"/>
</dbReference>
<dbReference type="FunFam" id="3.40.50.2000:FF:000021">
    <property type="entry name" value="UDP-glucuronosyltransferase"/>
    <property type="match status" value="1"/>
</dbReference>
<keyword evidence="3 4" id="KW-0808">Transferase</keyword>
<dbReference type="Proteomes" id="UP001430953">
    <property type="component" value="Unassembled WGS sequence"/>
</dbReference>
<evidence type="ECO:0000256" key="2">
    <source>
        <dbReference type="ARBA" id="ARBA00022676"/>
    </source>
</evidence>
<dbReference type="InterPro" id="IPR050271">
    <property type="entry name" value="UDP-glycosyltransferase"/>
</dbReference>
<evidence type="ECO:0000313" key="6">
    <source>
        <dbReference type="EMBL" id="KAL0120584.1"/>
    </source>
</evidence>
<keyword evidence="7" id="KW-1185">Reference proteome</keyword>
<dbReference type="InterPro" id="IPR035595">
    <property type="entry name" value="UDP_glycos_trans_CS"/>
</dbReference>
<keyword evidence="5" id="KW-0472">Membrane</keyword>
<dbReference type="EMBL" id="JADYXP020000007">
    <property type="protein sequence ID" value="KAL0120584.1"/>
    <property type="molecule type" value="Genomic_DNA"/>
</dbReference>
<protein>
    <recommendedName>
        <fullName evidence="5">UDP-glucuronosyltransferase</fullName>
        <ecNumber evidence="5">2.4.1.17</ecNumber>
    </recommendedName>
</protein>
<sequence>MRVLPLIFFWFLCAVICHGYRLLGLFPFEGRSHFIVSEQLMKGLARKGHQVDVVSKFPLKKPYPNYTNIVTLPMDVVLANNMSYDFIQQLNTLEISAIMAGNNLCEYLENVAIKELAQPKNPPYDAVLIEVFGAHCFSVIAHILKVPLIGISTTSLYPWLPPLISQPENLAFVPNNLLSFKGRMNFWQRLYNSVHTFYNKWYFNYLTTQKQDEIIREHFGPNMPSVRELERKLSLVLINSHIALNGIQPRTPAAVDVGGLHVQDENQTLQPELKKWLDDSKDGFVYFTFGSMVLIETFPSEFLRVVYASLGKIAPVNVLMKVPNPEKLPHDLPENIYTLPWMPQSKILKHPNIKAFITHGGLLSTQEAIMYGVPLIGIPLFAEQFMNIDACVARNIALRLDVHTITEKDMNAVLNAILWNPLYKEAAQNLSRRFLDRPLNALDTAIYWIEYVIKHGEDSLRSPAMELTWWQLSLLDVIGFLLVCTIIAITTLLILARFILKIICRNYNNLSSAKKTN</sequence>
<keyword evidence="5" id="KW-1133">Transmembrane helix</keyword>
<dbReference type="GO" id="GO:0016020">
    <property type="term" value="C:membrane"/>
    <property type="evidence" value="ECO:0007669"/>
    <property type="project" value="UniProtKB-SubCell"/>
</dbReference>
<dbReference type="PANTHER" id="PTHR48043">
    <property type="entry name" value="EG:EG0003.4 PROTEIN-RELATED"/>
    <property type="match status" value="1"/>
</dbReference>
<comment type="subcellular location">
    <subcellularLocation>
        <location evidence="5">Membrane</location>
        <topology evidence="5">Single-pass membrane protein</topology>
    </subcellularLocation>
</comment>
<dbReference type="PROSITE" id="PS00375">
    <property type="entry name" value="UDPGT"/>
    <property type="match status" value="1"/>
</dbReference>
<dbReference type="Gene3D" id="3.40.50.2000">
    <property type="entry name" value="Glycogen Phosphorylase B"/>
    <property type="match status" value="2"/>
</dbReference>
<accession>A0AAW2G0K5</accession>
<keyword evidence="5" id="KW-0812">Transmembrane</keyword>
<evidence type="ECO:0000313" key="7">
    <source>
        <dbReference type="Proteomes" id="UP001430953"/>
    </source>
</evidence>
<evidence type="ECO:0000256" key="1">
    <source>
        <dbReference type="ARBA" id="ARBA00009995"/>
    </source>
</evidence>
<dbReference type="AlphaFoldDB" id="A0AAW2G0K5"/>
<evidence type="ECO:0000256" key="5">
    <source>
        <dbReference type="RuleBase" id="RU362059"/>
    </source>
</evidence>
<gene>
    <name evidence="6" type="ORF">PUN28_008344</name>
</gene>